<dbReference type="GO" id="GO:0000155">
    <property type="term" value="F:phosphorelay sensor kinase activity"/>
    <property type="evidence" value="ECO:0007669"/>
    <property type="project" value="InterPro"/>
</dbReference>
<dbReference type="Gene3D" id="3.30.565.10">
    <property type="entry name" value="Histidine kinase-like ATPase, C-terminal domain"/>
    <property type="match status" value="1"/>
</dbReference>
<dbReference type="InterPro" id="IPR029016">
    <property type="entry name" value="GAF-like_dom_sf"/>
</dbReference>
<dbReference type="SMART" id="SM00387">
    <property type="entry name" value="HATPase_c"/>
    <property type="match status" value="1"/>
</dbReference>
<evidence type="ECO:0000313" key="10">
    <source>
        <dbReference type="EMBL" id="MDQ1106468.1"/>
    </source>
</evidence>
<dbReference type="InterPro" id="IPR050736">
    <property type="entry name" value="Sensor_HK_Regulatory"/>
</dbReference>
<reference evidence="10" key="1">
    <citation type="submission" date="2023-07" db="EMBL/GenBank/DDBJ databases">
        <title>Functional and genomic diversity of the sorghum phyllosphere microbiome.</title>
        <authorList>
            <person name="Shade A."/>
        </authorList>
    </citation>
    <scope>NUCLEOTIDE SEQUENCE</scope>
    <source>
        <strain evidence="10">SORGH_AS_1067</strain>
    </source>
</reference>
<evidence type="ECO:0000256" key="6">
    <source>
        <dbReference type="ARBA" id="ARBA00022777"/>
    </source>
</evidence>
<dbReference type="Pfam" id="PF02518">
    <property type="entry name" value="HATPase_c"/>
    <property type="match status" value="1"/>
</dbReference>
<comment type="catalytic activity">
    <reaction evidence="1">
        <text>ATP + protein L-histidine = ADP + protein N-phospho-L-histidine.</text>
        <dbReference type="EC" id="2.7.13.3"/>
    </reaction>
</comment>
<dbReference type="SUPFAM" id="SSF47384">
    <property type="entry name" value="Homodimeric domain of signal transducing histidine kinase"/>
    <property type="match status" value="1"/>
</dbReference>
<evidence type="ECO:0000256" key="4">
    <source>
        <dbReference type="ARBA" id="ARBA00022553"/>
    </source>
</evidence>
<comment type="subcellular location">
    <subcellularLocation>
        <location evidence="2">Cell membrane</location>
    </subcellularLocation>
</comment>
<evidence type="ECO:0000256" key="3">
    <source>
        <dbReference type="ARBA" id="ARBA00012438"/>
    </source>
</evidence>
<keyword evidence="7" id="KW-0902">Two-component regulatory system</keyword>
<feature type="region of interest" description="Disordered" evidence="8">
    <location>
        <begin position="1"/>
        <end position="20"/>
    </location>
</feature>
<keyword evidence="6 10" id="KW-0418">Kinase</keyword>
<evidence type="ECO:0000313" key="11">
    <source>
        <dbReference type="Proteomes" id="UP001239215"/>
    </source>
</evidence>
<accession>A0AAJ1U708</accession>
<dbReference type="InterPro" id="IPR003018">
    <property type="entry name" value="GAF"/>
</dbReference>
<dbReference type="InterPro" id="IPR004358">
    <property type="entry name" value="Sig_transdc_His_kin-like_C"/>
</dbReference>
<organism evidence="10 11">
    <name type="scientific">Nocardioides zeae</name>
    <dbReference type="NCBI Taxonomy" id="1457234"/>
    <lineage>
        <taxon>Bacteria</taxon>
        <taxon>Bacillati</taxon>
        <taxon>Actinomycetota</taxon>
        <taxon>Actinomycetes</taxon>
        <taxon>Propionibacteriales</taxon>
        <taxon>Nocardioidaceae</taxon>
        <taxon>Nocardioides</taxon>
    </lineage>
</organism>
<feature type="domain" description="Histidine kinase" evidence="9">
    <location>
        <begin position="390"/>
        <end position="608"/>
    </location>
</feature>
<dbReference type="AlphaFoldDB" id="A0AAJ1U708"/>
<dbReference type="CDD" id="cd00082">
    <property type="entry name" value="HisKA"/>
    <property type="match status" value="1"/>
</dbReference>
<dbReference type="InterPro" id="IPR005467">
    <property type="entry name" value="His_kinase_dom"/>
</dbReference>
<evidence type="ECO:0000256" key="7">
    <source>
        <dbReference type="ARBA" id="ARBA00023012"/>
    </source>
</evidence>
<sequence length="614" mass="65042">MTTAPTNVHGSGGPAVPRTPADVVDASITAALLHGVAGRYAEAIDVLARGAGDVAGFGVVALAMRRESGDHEFVSFVGDEEGRAMVLGKHLPAAALVEQTEEADAWGPLRFLPAERATPTELSWTPDLAKVDHPDAWDPDDWFSALLLRADGELTGVLTLDVPFDGLRPDADTRARLADYVQRTAAVLENLDQRHRVEQQLALAAASREVIRRADPRQGARAVVEACAPALVDALGADAAWFHVVDGPSVIAHRDSPDDRRVVLEEAVTTPEELRLLTRVTRHLWSHQELLMRSLFSRPHPGISDADLAAVDAWLERKDVTTVLVVPLGTRDEPLGTVVLARSGPQRDWSDIEERAARDLGDDLGDALHTAAVFAEKRAMVGYKEQLIATVAHELKNPITAVLGNLDVLAELIAPTPPLDASRRAAERMGALVDDLLALSEADGPQAVPTAPARFDEAVVETVEMLRTVAAAKEQTLVVAVPSDPVPVLVPRGGLDRVLGNLVGNAIKYTPEGGTVVVDLEVAPAVGDSPATAVLRVVDTGIGIAEEDLGRVFNAFVRSADPVARRETGTGLGLAIVARTVQRAGGSVHVDSVHGEGSTFTATLPLATPSVPRG</sequence>
<evidence type="ECO:0000256" key="5">
    <source>
        <dbReference type="ARBA" id="ARBA00022679"/>
    </source>
</evidence>
<dbReference type="GO" id="GO:0005886">
    <property type="term" value="C:plasma membrane"/>
    <property type="evidence" value="ECO:0007669"/>
    <property type="project" value="UniProtKB-SubCell"/>
</dbReference>
<dbReference type="SMART" id="SM00388">
    <property type="entry name" value="HisKA"/>
    <property type="match status" value="1"/>
</dbReference>
<keyword evidence="5" id="KW-0808">Transferase</keyword>
<dbReference type="Proteomes" id="UP001239215">
    <property type="component" value="Unassembled WGS sequence"/>
</dbReference>
<comment type="caution">
    <text evidence="10">The sequence shown here is derived from an EMBL/GenBank/DDBJ whole genome shotgun (WGS) entry which is preliminary data.</text>
</comment>
<dbReference type="Gene3D" id="3.30.450.40">
    <property type="match status" value="1"/>
</dbReference>
<dbReference type="Gene3D" id="1.10.287.130">
    <property type="match status" value="1"/>
</dbReference>
<evidence type="ECO:0000256" key="2">
    <source>
        <dbReference type="ARBA" id="ARBA00004236"/>
    </source>
</evidence>
<evidence type="ECO:0000256" key="8">
    <source>
        <dbReference type="SAM" id="MobiDB-lite"/>
    </source>
</evidence>
<gene>
    <name evidence="10" type="ORF">QE405_003752</name>
</gene>
<dbReference type="PANTHER" id="PTHR43711">
    <property type="entry name" value="TWO-COMPONENT HISTIDINE KINASE"/>
    <property type="match status" value="1"/>
</dbReference>
<dbReference type="InterPro" id="IPR003594">
    <property type="entry name" value="HATPase_dom"/>
</dbReference>
<dbReference type="RefSeq" id="WP_307204171.1">
    <property type="nucleotide sequence ID" value="NZ_JAUTAN010000001.1"/>
</dbReference>
<name>A0AAJ1U708_9ACTN</name>
<keyword evidence="4" id="KW-0597">Phosphoprotein</keyword>
<dbReference type="PROSITE" id="PS50109">
    <property type="entry name" value="HIS_KIN"/>
    <property type="match status" value="1"/>
</dbReference>
<dbReference type="SUPFAM" id="SSF55781">
    <property type="entry name" value="GAF domain-like"/>
    <property type="match status" value="1"/>
</dbReference>
<dbReference type="InterPro" id="IPR003661">
    <property type="entry name" value="HisK_dim/P_dom"/>
</dbReference>
<dbReference type="Pfam" id="PF00512">
    <property type="entry name" value="HisKA"/>
    <property type="match status" value="1"/>
</dbReference>
<evidence type="ECO:0000256" key="1">
    <source>
        <dbReference type="ARBA" id="ARBA00000085"/>
    </source>
</evidence>
<dbReference type="PANTHER" id="PTHR43711:SF31">
    <property type="entry name" value="HISTIDINE KINASE"/>
    <property type="match status" value="1"/>
</dbReference>
<dbReference type="InterPro" id="IPR036097">
    <property type="entry name" value="HisK_dim/P_sf"/>
</dbReference>
<dbReference type="PRINTS" id="PR00344">
    <property type="entry name" value="BCTRLSENSOR"/>
</dbReference>
<dbReference type="Pfam" id="PF01590">
    <property type="entry name" value="GAF"/>
    <property type="match status" value="1"/>
</dbReference>
<dbReference type="EC" id="2.7.13.3" evidence="3"/>
<dbReference type="EMBL" id="JAUTAN010000001">
    <property type="protein sequence ID" value="MDQ1106468.1"/>
    <property type="molecule type" value="Genomic_DNA"/>
</dbReference>
<evidence type="ECO:0000259" key="9">
    <source>
        <dbReference type="PROSITE" id="PS50109"/>
    </source>
</evidence>
<dbReference type="InterPro" id="IPR036890">
    <property type="entry name" value="HATPase_C_sf"/>
</dbReference>
<dbReference type="SUPFAM" id="SSF55874">
    <property type="entry name" value="ATPase domain of HSP90 chaperone/DNA topoisomerase II/histidine kinase"/>
    <property type="match status" value="1"/>
</dbReference>
<proteinExistence type="predicted"/>
<protein>
    <recommendedName>
        <fullName evidence="3">histidine kinase</fullName>
        <ecNumber evidence="3">2.7.13.3</ecNumber>
    </recommendedName>
</protein>